<organism evidence="2 3">
    <name type="scientific">Gopherus evgoodei</name>
    <name type="common">Goodes thornscrub tortoise</name>
    <dbReference type="NCBI Taxonomy" id="1825980"/>
    <lineage>
        <taxon>Eukaryota</taxon>
        <taxon>Metazoa</taxon>
        <taxon>Chordata</taxon>
        <taxon>Craniata</taxon>
        <taxon>Vertebrata</taxon>
        <taxon>Euteleostomi</taxon>
        <taxon>Archelosauria</taxon>
        <taxon>Testudinata</taxon>
        <taxon>Testudines</taxon>
        <taxon>Cryptodira</taxon>
        <taxon>Durocryptodira</taxon>
        <taxon>Testudinoidea</taxon>
        <taxon>Testudinidae</taxon>
        <taxon>Gopherus</taxon>
    </lineage>
</organism>
<evidence type="ECO:0000313" key="2">
    <source>
        <dbReference type="Ensembl" id="ENSGEVP00005015814.1"/>
    </source>
</evidence>
<dbReference type="InterPro" id="IPR026074">
    <property type="entry name" value="MAP1"/>
</dbReference>
<dbReference type="OrthoDB" id="5371837at2759"/>
<dbReference type="GO" id="GO:0000226">
    <property type="term" value="P:microtubule cytoskeleton organization"/>
    <property type="evidence" value="ECO:0007669"/>
    <property type="project" value="InterPro"/>
</dbReference>
<protein>
    <recommendedName>
        <fullName evidence="1">Microtubule-associated protein 1B/S N-terminal domain-containing protein</fullName>
    </recommendedName>
</protein>
<dbReference type="GO" id="GO:0005829">
    <property type="term" value="C:cytosol"/>
    <property type="evidence" value="ECO:0007669"/>
    <property type="project" value="TreeGrafter"/>
</dbReference>
<evidence type="ECO:0000313" key="3">
    <source>
        <dbReference type="Proteomes" id="UP000694390"/>
    </source>
</evidence>
<dbReference type="Pfam" id="PF23415">
    <property type="entry name" value="MAPB1_N"/>
    <property type="match status" value="1"/>
</dbReference>
<dbReference type="Ensembl" id="ENSGEVT00005016616.1">
    <property type="protein sequence ID" value="ENSGEVP00005015814.1"/>
    <property type="gene ID" value="ENSGEVG00005011249.1"/>
</dbReference>
<name>A0A8C4WHZ0_9SAUR</name>
<dbReference type="PANTHER" id="PTHR13843">
    <property type="entry name" value="MICROTUBULE-ASSOCIATED PROTEIN"/>
    <property type="match status" value="1"/>
</dbReference>
<reference evidence="2" key="1">
    <citation type="submission" date="2019-06" db="EMBL/GenBank/DDBJ databases">
        <title>G10K-VGP Goodes thornscrub tortoise genome, primary haplotype.</title>
        <authorList>
            <person name="Murphy B."/>
            <person name="Edwards T."/>
            <person name="Rhie A."/>
            <person name="Koren S."/>
            <person name="Phillippy A."/>
            <person name="Fedrigo O."/>
            <person name="Haase B."/>
            <person name="Mountcastle J."/>
            <person name="Lewin H."/>
            <person name="Damas J."/>
            <person name="Howe K."/>
            <person name="Formenti G."/>
            <person name="Myers G."/>
            <person name="Durbin R."/>
            <person name="Jarvis E.D."/>
        </authorList>
    </citation>
    <scope>NUCLEOTIDE SEQUENCE [LARGE SCALE GENOMIC DNA]</scope>
</reference>
<accession>A0A8C4WHZ0</accession>
<dbReference type="Proteomes" id="UP000694390">
    <property type="component" value="Chromosome 22"/>
</dbReference>
<dbReference type="AlphaFoldDB" id="A0A8C4WHZ0"/>
<dbReference type="GeneTree" id="ENSGT01020000230648"/>
<sequence length="125" mass="13217">MATVEAEATEGEVTCPAGGGLVTAKISPWESLRWLVSVSLVPLLAVSGWDGLCTPLRAVGADCSLSPGIRCWDIDLASCNLDEQLKLFVSRHSATFSSIYLKGISRLLGPELALLWGESIASPTD</sequence>
<dbReference type="GO" id="GO:0031114">
    <property type="term" value="P:regulation of microtubule depolymerization"/>
    <property type="evidence" value="ECO:0007669"/>
    <property type="project" value="TreeGrafter"/>
</dbReference>
<dbReference type="GO" id="GO:0005875">
    <property type="term" value="C:microtubule associated complex"/>
    <property type="evidence" value="ECO:0007669"/>
    <property type="project" value="TreeGrafter"/>
</dbReference>
<reference evidence="2" key="3">
    <citation type="submission" date="2025-09" db="UniProtKB">
        <authorList>
            <consortium name="Ensembl"/>
        </authorList>
    </citation>
    <scope>IDENTIFICATION</scope>
</reference>
<dbReference type="GO" id="GO:0005874">
    <property type="term" value="C:microtubule"/>
    <property type="evidence" value="ECO:0007669"/>
    <property type="project" value="InterPro"/>
</dbReference>
<dbReference type="InterPro" id="IPR056617">
    <property type="entry name" value="MAP1B/S_N"/>
</dbReference>
<evidence type="ECO:0000259" key="1">
    <source>
        <dbReference type="Pfam" id="PF23415"/>
    </source>
</evidence>
<dbReference type="GO" id="GO:0043025">
    <property type="term" value="C:neuronal cell body"/>
    <property type="evidence" value="ECO:0007669"/>
    <property type="project" value="TreeGrafter"/>
</dbReference>
<feature type="domain" description="Microtubule-associated protein 1B/S N-terminal" evidence="1">
    <location>
        <begin position="65"/>
        <end position="98"/>
    </location>
</feature>
<proteinExistence type="predicted"/>
<dbReference type="GO" id="GO:0003779">
    <property type="term" value="F:actin binding"/>
    <property type="evidence" value="ECO:0007669"/>
    <property type="project" value="TreeGrafter"/>
</dbReference>
<dbReference type="PANTHER" id="PTHR13843:SF11">
    <property type="entry name" value="MICROTUBULE-ASSOCIATED PROTEIN 1S"/>
    <property type="match status" value="1"/>
</dbReference>
<reference evidence="2" key="2">
    <citation type="submission" date="2025-08" db="UniProtKB">
        <authorList>
            <consortium name="Ensembl"/>
        </authorList>
    </citation>
    <scope>IDENTIFICATION</scope>
</reference>
<dbReference type="GO" id="GO:0016358">
    <property type="term" value="P:dendrite development"/>
    <property type="evidence" value="ECO:0007669"/>
    <property type="project" value="TreeGrafter"/>
</dbReference>
<keyword evidence="3" id="KW-1185">Reference proteome</keyword>
<dbReference type="GO" id="GO:0008017">
    <property type="term" value="F:microtubule binding"/>
    <property type="evidence" value="ECO:0007669"/>
    <property type="project" value="InterPro"/>
</dbReference>
<dbReference type="GO" id="GO:0007409">
    <property type="term" value="P:axonogenesis"/>
    <property type="evidence" value="ECO:0007669"/>
    <property type="project" value="TreeGrafter"/>
</dbReference>
<dbReference type="GO" id="GO:0030425">
    <property type="term" value="C:dendrite"/>
    <property type="evidence" value="ECO:0007669"/>
    <property type="project" value="TreeGrafter"/>
</dbReference>
<dbReference type="GO" id="GO:0045202">
    <property type="term" value="C:synapse"/>
    <property type="evidence" value="ECO:0007669"/>
    <property type="project" value="TreeGrafter"/>
</dbReference>